<dbReference type="NCBIfam" id="TIGR02595">
    <property type="entry name" value="PEP_CTERM"/>
    <property type="match status" value="1"/>
</dbReference>
<sequence length="226" mass="24032">MNKLTQGIALAAVVGFSGFAQAAYIDAVANGNAPGAVAEQSVPGDNDYAARTSGTWTTDAPLYNAGDTVLFGHNLVSTSSDPFKLTFTYLGKEASDNNQFFWNGSLVFDTNSSPDDQYSTVFYGGLNDLLTFSFINGNNVEVFNDGANGSQLNVAGQTNTSVNFNLFYVEDDYFLISFDDGWSGDDNHDDMVIAVRASKVPEPGTLALLGLGLAGIAVRMKGRKKA</sequence>
<reference evidence="3" key="1">
    <citation type="submission" date="2016-11" db="EMBL/GenBank/DDBJ databases">
        <title>Draft Genome Sequence of Marinobacter hydrocarbonoclasticus strain STW2, a polyaromatic aromatic hydrocarbon degrading and denitrifying bacterium from rhizosphere of Seagrass Enhalus acodoides.</title>
        <authorList>
            <person name="Ling J."/>
            <person name="Dong J."/>
        </authorList>
    </citation>
    <scope>NUCLEOTIDE SEQUENCE [LARGE SCALE GENOMIC DNA]</scope>
    <source>
        <strain evidence="3">STW2</strain>
    </source>
</reference>
<accession>A0A1M2UYZ8</accession>
<evidence type="ECO:0000313" key="4">
    <source>
        <dbReference type="Proteomes" id="UP000183986"/>
    </source>
</evidence>
<comment type="caution">
    <text evidence="3">The sequence shown here is derived from an EMBL/GenBank/DDBJ whole genome shotgun (WGS) entry which is preliminary data.</text>
</comment>
<evidence type="ECO:0000256" key="1">
    <source>
        <dbReference type="SAM" id="SignalP"/>
    </source>
</evidence>
<evidence type="ECO:0000313" key="3">
    <source>
        <dbReference type="EMBL" id="OJT00568.1"/>
    </source>
</evidence>
<dbReference type="EMBL" id="MPKY01000001">
    <property type="protein sequence ID" value="OJT00568.1"/>
    <property type="molecule type" value="Genomic_DNA"/>
</dbReference>
<dbReference type="Pfam" id="PF07589">
    <property type="entry name" value="PEP-CTERM"/>
    <property type="match status" value="1"/>
</dbReference>
<dbReference type="Proteomes" id="UP000183986">
    <property type="component" value="Unassembled WGS sequence"/>
</dbReference>
<keyword evidence="4" id="KW-1185">Reference proteome</keyword>
<dbReference type="InterPro" id="IPR013424">
    <property type="entry name" value="Ice-binding_C"/>
</dbReference>
<name>A0A1M2UYZ8_MARNT</name>
<dbReference type="OrthoDB" id="6367850at2"/>
<feature type="chain" id="PRO_5012815435" description="Ice-binding protein C-terminal domain-containing protein" evidence="1">
    <location>
        <begin position="23"/>
        <end position="226"/>
    </location>
</feature>
<proteinExistence type="predicted"/>
<gene>
    <name evidence="3" type="ORF">BEE62_11045</name>
</gene>
<protein>
    <recommendedName>
        <fullName evidence="2">Ice-binding protein C-terminal domain-containing protein</fullName>
    </recommendedName>
</protein>
<dbReference type="AlphaFoldDB" id="A0A1M2UYZ8"/>
<feature type="signal peptide" evidence="1">
    <location>
        <begin position="1"/>
        <end position="22"/>
    </location>
</feature>
<dbReference type="RefSeq" id="WP_072677429.1">
    <property type="nucleotide sequence ID" value="NZ_MPKY01000001.1"/>
</dbReference>
<feature type="domain" description="Ice-binding protein C-terminal" evidence="2">
    <location>
        <begin position="200"/>
        <end position="220"/>
    </location>
</feature>
<keyword evidence="1" id="KW-0732">Signal</keyword>
<organism evidence="3 4">
    <name type="scientific">Marinobacter nauticus</name>
    <name type="common">Marinobacter hydrocarbonoclasticus</name>
    <name type="synonym">Marinobacter aquaeolei</name>
    <dbReference type="NCBI Taxonomy" id="2743"/>
    <lineage>
        <taxon>Bacteria</taxon>
        <taxon>Pseudomonadati</taxon>
        <taxon>Pseudomonadota</taxon>
        <taxon>Gammaproteobacteria</taxon>
        <taxon>Pseudomonadales</taxon>
        <taxon>Marinobacteraceae</taxon>
        <taxon>Marinobacter</taxon>
    </lineage>
</organism>
<evidence type="ECO:0000259" key="2">
    <source>
        <dbReference type="Pfam" id="PF07589"/>
    </source>
</evidence>